<keyword evidence="4" id="KW-1185">Reference proteome</keyword>
<protein>
    <recommendedName>
        <fullName evidence="5">Transmembrane protein</fullName>
    </recommendedName>
</protein>
<evidence type="ECO:0000313" key="4">
    <source>
        <dbReference type="Proteomes" id="UP000038009"/>
    </source>
</evidence>
<sequence>MEHSAAHSTAATSFTPCLDDSNGDGNGDGDGGGCHWGVLTRQNGETPPEWEHSPRTRLKRHDSRDGAGAQSKVLPEGWRNPTKRPSCYSTAESSLESELHCGATAATSRLLSSMTQQSRLISTQHNSQPASDVASVPSSHEEETRGRIAEKAAAKGPSGAPPSTTTPPPCMSITGRPEEANDSLYVNTSYDGTQKNVVGDATSGSHSPYGVLLTPSMRSPTPLDLTAPPKQHVLRSQSCPTDRSSAEAAFTRHGEGFRGASGSHSVGRDDAQQQHERPASPSPSCVPLQFACGNTDSSDNHQERSVEAVLQNSYLLGFSSSAAEAHSCTHSHKGRIQREWRLNGEVESERKPAVTPLQAAISTATHWSSKAPPPLVFPEADEEGGGCRASPIASAPARIASGSAENSALALRTSTATPCPSSRPTPECTPRSVLPTSQGGTGCLRSPRANVAAAPTLMDRDGYVLPAAPQRKAAMEREGRERGHWSTPRGSPAPQPTSRTLSLAPVPSTATFSIEGDAHQGQAEDDAEGGSVSPHTRALRSPSGHHHRTHRSMAQPIFSPASQMSSLCPMKSFMAERLCVPQIVPTHESVFFPFGTDVIAPVMLHYATVGGWSTFAGGRDYFNHRRLRGGEVAGHTVLWLHTAQPRDRFVFLVTPVANCEELERLAWQPSQQQQPSPSPSKGVLTSTPSNSSATRRKWGLQRPQLRGAWRSLLQMLFGEAPWFTVSRTACGSRSRIACDDAIHSSLDDTVMSSMTISPSGVREPAPYSFPATRCSSRDHHYYTNGGAEGGEHTVTAGSSSPLPLHHGTASTAEAMHSSCSNGGSEMRCSSSALPCYCISPMLVARQPSQGSTSARLTPVHAPGQVNRSSSCPAPPALRAAPPSAAASAHTPAANTGDTAFFPIHAAASYNSGGGGGGGEDADTYNSGYHSEPRRDATLSDFRHRASSSRFVFSPFTGTAVSTSGVTPVTPHPRSHWTSRRRQQQQQRQEAQINVPSSESIQTDKAVAASTAGVEVIEIIHADVTAMDYAPRLTSHRLSIEAAEVHTYFFPTLMDALEHYQCAAAMALMEEQWAAGITSQIPRPQGNAPLSREQRQQQKASCAYRGGVSSSSVHTTSPHGHPAWTDAHSDQDLASLPRSPPENASPVGSASEGAQPQRRASTQSASVALQPLSLASALRSAGRGGDGNGERPIAAPTLLFRQDSLPSLSVDAEALSGDSSKAHLRSALPSFAALNPTAAKKPQDSLSPRRGNTSALQNGAGPGSPLDTSSASQPATPPRVSPPATHGARPYVPPKLTSTHREIVVSVYTADPIFNSVLRELLTPEPGTHPYTTSVAEQKRMLSMVEVGMPAWAIFYSSTGLPYRRLFRLLYSGLTNLWPLLSLAVGVYDLYKHLPQLKTFMERTLGPLTRWIERRFTLRFSVLATYLISVVVTICSSLGAFVSQFYVVQLLSLPIVQLIFALIKLPFVLAFDTIWLFTSTALGTVRLVLQLIRVVVMAPVVFAMNIASLRETVGVVAPVAVQGTSLSVKWWKAWSEFWETVASPMKNAVRAWWDSMIHVSASAARRETSIRRWYTPKLEQYSTVLCEVQDMISINAQLWWTDFIHPGLRRFVLLAVALVYLYWLFLGISDKVWDDFIYASGVRHPTADSSVEAAQQPLVKTKRYGYDRSSTAKDDDVAPVALLYFLFRSPFSLLSAVGTGITTSSSSAATTTTTMVTASFNDSCTNASAAVPLMPASVIQMCDSTGTSTITTTTTRTTSALSGTSSTATLVTTIITVIPMPPASLLPLAAELLLPNAVLELLYRVSHLLSTTWGAVTYLAAAWRSSLFS</sequence>
<comment type="caution">
    <text evidence="3">The sequence shown here is derived from an EMBL/GenBank/DDBJ whole genome shotgun (WGS) entry which is preliminary data.</text>
</comment>
<dbReference type="OrthoDB" id="1915931at2759"/>
<evidence type="ECO:0000313" key="3">
    <source>
        <dbReference type="EMBL" id="KPI88382.1"/>
    </source>
</evidence>
<feature type="region of interest" description="Disordered" evidence="1">
    <location>
        <begin position="960"/>
        <end position="998"/>
    </location>
</feature>
<dbReference type="Proteomes" id="UP000038009">
    <property type="component" value="Unassembled WGS sequence"/>
</dbReference>
<feature type="region of interest" description="Disordered" evidence="1">
    <location>
        <begin position="414"/>
        <end position="441"/>
    </location>
</feature>
<feature type="region of interest" description="Disordered" evidence="1">
    <location>
        <begin position="518"/>
        <end position="558"/>
    </location>
</feature>
<dbReference type="OMA" id="SMVEVGM"/>
<feature type="region of interest" description="Disordered" evidence="1">
    <location>
        <begin position="667"/>
        <end position="699"/>
    </location>
</feature>
<organism evidence="3 4">
    <name type="scientific">Leptomonas seymouri</name>
    <dbReference type="NCBI Taxonomy" id="5684"/>
    <lineage>
        <taxon>Eukaryota</taxon>
        <taxon>Discoba</taxon>
        <taxon>Euglenozoa</taxon>
        <taxon>Kinetoplastea</taxon>
        <taxon>Metakinetoplastina</taxon>
        <taxon>Trypanosomatida</taxon>
        <taxon>Trypanosomatidae</taxon>
        <taxon>Leishmaniinae</taxon>
        <taxon>Leptomonas</taxon>
    </lineage>
</organism>
<feature type="compositionally biased region" description="Polar residues" evidence="1">
    <location>
        <begin position="1145"/>
        <end position="1166"/>
    </location>
</feature>
<feature type="compositionally biased region" description="Basic and acidic residues" evidence="1">
    <location>
        <begin position="266"/>
        <end position="278"/>
    </location>
</feature>
<feature type="region of interest" description="Disordered" evidence="1">
    <location>
        <begin position="115"/>
        <end position="177"/>
    </location>
</feature>
<accession>A0A0N1ILJ5</accession>
<feature type="region of interest" description="Disordered" evidence="1">
    <location>
        <begin position="785"/>
        <end position="808"/>
    </location>
</feature>
<dbReference type="PANTHER" id="PTHR34553:SF4">
    <property type="entry name" value="G1_S-SPECIFIC CYCLIN-E PROTEIN"/>
    <property type="match status" value="1"/>
</dbReference>
<feature type="compositionally biased region" description="Polar residues" evidence="1">
    <location>
        <begin position="683"/>
        <end position="693"/>
    </location>
</feature>
<dbReference type="PANTHER" id="PTHR34553">
    <property type="entry name" value="OS05G0597400 PROTEIN"/>
    <property type="match status" value="1"/>
</dbReference>
<feature type="region of interest" description="Disordered" evidence="1">
    <location>
        <begin position="227"/>
        <end position="286"/>
    </location>
</feature>
<feature type="compositionally biased region" description="Basic and acidic residues" evidence="1">
    <location>
        <begin position="473"/>
        <end position="484"/>
    </location>
</feature>
<feature type="transmembrane region" description="Helical" evidence="2">
    <location>
        <begin position="1419"/>
        <end position="1442"/>
    </location>
</feature>
<feature type="transmembrane region" description="Helical" evidence="2">
    <location>
        <begin position="1368"/>
        <end position="1390"/>
    </location>
</feature>
<feature type="compositionally biased region" description="Low complexity" evidence="1">
    <location>
        <begin position="154"/>
        <end position="163"/>
    </location>
</feature>
<evidence type="ECO:0008006" key="5">
    <source>
        <dbReference type="Google" id="ProtNLM"/>
    </source>
</evidence>
<feature type="compositionally biased region" description="Basic residues" evidence="1">
    <location>
        <begin position="972"/>
        <end position="982"/>
    </location>
</feature>
<feature type="transmembrane region" description="Helical" evidence="2">
    <location>
        <begin position="1607"/>
        <end position="1627"/>
    </location>
</feature>
<dbReference type="VEuPathDB" id="TriTrypDB:Lsey_0052_0050"/>
<feature type="compositionally biased region" description="Polar residues" evidence="1">
    <location>
        <begin position="414"/>
        <end position="424"/>
    </location>
</feature>
<feature type="region of interest" description="Disordered" evidence="1">
    <location>
        <begin position="848"/>
        <end position="891"/>
    </location>
</feature>
<feature type="transmembrane region" description="Helical" evidence="2">
    <location>
        <begin position="1454"/>
        <end position="1474"/>
    </location>
</feature>
<feature type="compositionally biased region" description="Polar residues" evidence="1">
    <location>
        <begin position="234"/>
        <end position="243"/>
    </location>
</feature>
<evidence type="ECO:0000256" key="2">
    <source>
        <dbReference type="SAM" id="Phobius"/>
    </source>
</evidence>
<feature type="compositionally biased region" description="Polar residues" evidence="1">
    <location>
        <begin position="115"/>
        <end position="130"/>
    </location>
</feature>
<feature type="region of interest" description="Disordered" evidence="1">
    <location>
        <begin position="911"/>
        <end position="933"/>
    </location>
</feature>
<feature type="compositionally biased region" description="Low complexity" evidence="1">
    <location>
        <begin position="1105"/>
        <end position="1121"/>
    </location>
</feature>
<feature type="region of interest" description="Disordered" evidence="1">
    <location>
        <begin position="1"/>
        <end position="90"/>
    </location>
</feature>
<keyword evidence="2" id="KW-0472">Membrane</keyword>
<keyword evidence="2" id="KW-0812">Transmembrane</keyword>
<name>A0A0N1ILJ5_LEPSE</name>
<feature type="compositionally biased region" description="Low complexity" evidence="1">
    <location>
        <begin position="1"/>
        <end position="13"/>
    </location>
</feature>
<keyword evidence="2" id="KW-1133">Transmembrane helix</keyword>
<feature type="compositionally biased region" description="Gly residues" evidence="1">
    <location>
        <begin position="24"/>
        <end position="35"/>
    </location>
</feature>
<feature type="compositionally biased region" description="Low complexity" evidence="1">
    <location>
        <begin position="868"/>
        <end position="891"/>
    </location>
</feature>
<feature type="compositionally biased region" description="Polar residues" evidence="1">
    <location>
        <begin position="1243"/>
        <end position="1256"/>
    </location>
</feature>
<proteinExistence type="predicted"/>
<feature type="region of interest" description="Disordered" evidence="1">
    <location>
        <begin position="1236"/>
        <end position="1294"/>
    </location>
</feature>
<feature type="region of interest" description="Disordered" evidence="1">
    <location>
        <begin position="471"/>
        <end position="503"/>
    </location>
</feature>
<reference evidence="3 4" key="1">
    <citation type="journal article" date="2015" name="PLoS Pathog.">
        <title>Leptomonas seymouri: Adaptations to the Dixenous Life Cycle Analyzed by Genome Sequencing, Transcriptome Profiling and Co-infection with Leishmania donovani.</title>
        <authorList>
            <person name="Kraeva N."/>
            <person name="Butenko A."/>
            <person name="Hlavacova J."/>
            <person name="Kostygov A."/>
            <person name="Myskova J."/>
            <person name="Grybchuk D."/>
            <person name="Lestinova T."/>
            <person name="Votypka J."/>
            <person name="Volf P."/>
            <person name="Opperdoes F."/>
            <person name="Flegontov P."/>
            <person name="Lukes J."/>
            <person name="Yurchenko V."/>
        </authorList>
    </citation>
    <scope>NUCLEOTIDE SEQUENCE [LARGE SCALE GENOMIC DNA]</scope>
    <source>
        <strain evidence="3 4">ATCC 30220</strain>
    </source>
</reference>
<gene>
    <name evidence="3" type="ORF">ABL78_2501</name>
</gene>
<evidence type="ECO:0000256" key="1">
    <source>
        <dbReference type="SAM" id="MobiDB-lite"/>
    </source>
</evidence>
<feature type="transmembrane region" description="Helical" evidence="2">
    <location>
        <begin position="1486"/>
        <end position="1506"/>
    </location>
</feature>
<feature type="compositionally biased region" description="Polar residues" evidence="1">
    <location>
        <begin position="989"/>
        <end position="998"/>
    </location>
</feature>
<dbReference type="EMBL" id="LJSK01000052">
    <property type="protein sequence ID" value="KPI88382.1"/>
    <property type="molecule type" value="Genomic_DNA"/>
</dbReference>
<feature type="region of interest" description="Disordered" evidence="1">
    <location>
        <begin position="1079"/>
        <end position="1166"/>
    </location>
</feature>
<feature type="compositionally biased region" description="Basic and acidic residues" evidence="1">
    <location>
        <begin position="139"/>
        <end position="153"/>
    </location>
</feature>